<dbReference type="Proteomes" id="UP000176504">
    <property type="component" value="Unassembled WGS sequence"/>
</dbReference>
<evidence type="ECO:0000313" key="1">
    <source>
        <dbReference type="EMBL" id="OGC55472.1"/>
    </source>
</evidence>
<reference evidence="1 2" key="1">
    <citation type="journal article" date="2016" name="Nat. Commun.">
        <title>Thousands of microbial genomes shed light on interconnected biogeochemical processes in an aquifer system.</title>
        <authorList>
            <person name="Anantharaman K."/>
            <person name="Brown C.T."/>
            <person name="Hug L.A."/>
            <person name="Sharon I."/>
            <person name="Castelle C.J."/>
            <person name="Probst A.J."/>
            <person name="Thomas B.C."/>
            <person name="Singh A."/>
            <person name="Wilkins M.J."/>
            <person name="Karaoz U."/>
            <person name="Brodie E.L."/>
            <person name="Williams K.H."/>
            <person name="Hubbard S.S."/>
            <person name="Banfield J.F."/>
        </authorList>
    </citation>
    <scope>NUCLEOTIDE SEQUENCE [LARGE SCALE GENOMIC DNA]</scope>
</reference>
<name>A0A1F4VDZ1_UNCKA</name>
<gene>
    <name evidence="1" type="ORF">A3A78_00755</name>
</gene>
<organism evidence="1 2">
    <name type="scientific">candidate division WWE3 bacterium RIFCSPLOWO2_01_FULL_41_18</name>
    <dbReference type="NCBI Taxonomy" id="1802625"/>
    <lineage>
        <taxon>Bacteria</taxon>
        <taxon>Katanobacteria</taxon>
    </lineage>
</organism>
<accession>A0A1F4VDZ1</accession>
<sequence>MVGLLFFLTSATAPSSCQIGRRTIYKDAWITSVASDGSWLEYKDYNTQEIQMVKVCPNGNLPSLSTIQDQMNRFDGRVALILTERNWLESEPQVLTVILK</sequence>
<dbReference type="AlphaFoldDB" id="A0A1F4VDZ1"/>
<protein>
    <submittedName>
        <fullName evidence="1">Uncharacterized protein</fullName>
    </submittedName>
</protein>
<comment type="caution">
    <text evidence="1">The sequence shown here is derived from an EMBL/GenBank/DDBJ whole genome shotgun (WGS) entry which is preliminary data.</text>
</comment>
<proteinExistence type="predicted"/>
<evidence type="ECO:0000313" key="2">
    <source>
        <dbReference type="Proteomes" id="UP000176504"/>
    </source>
</evidence>
<dbReference type="EMBL" id="MEVI01000002">
    <property type="protein sequence ID" value="OGC55472.1"/>
    <property type="molecule type" value="Genomic_DNA"/>
</dbReference>